<dbReference type="Pfam" id="PF13460">
    <property type="entry name" value="NAD_binding_10"/>
    <property type="match status" value="1"/>
</dbReference>
<dbReference type="Gene3D" id="3.40.50.720">
    <property type="entry name" value="NAD(P)-binding Rossmann-like Domain"/>
    <property type="match status" value="1"/>
</dbReference>
<comment type="caution">
    <text evidence="2">The sequence shown here is derived from an EMBL/GenBank/DDBJ whole genome shotgun (WGS) entry which is preliminary data.</text>
</comment>
<reference evidence="2" key="2">
    <citation type="journal article" date="2021" name="PeerJ">
        <title>Extensive microbial diversity within the chicken gut microbiome revealed by metagenomics and culture.</title>
        <authorList>
            <person name="Gilroy R."/>
            <person name="Ravi A."/>
            <person name="Getino M."/>
            <person name="Pursley I."/>
            <person name="Horton D.L."/>
            <person name="Alikhan N.F."/>
            <person name="Baker D."/>
            <person name="Gharbi K."/>
            <person name="Hall N."/>
            <person name="Watson M."/>
            <person name="Adriaenssens E.M."/>
            <person name="Foster-Nyarko E."/>
            <person name="Jarju S."/>
            <person name="Secka A."/>
            <person name="Antonio M."/>
            <person name="Oren A."/>
            <person name="Chaudhuri R.R."/>
            <person name="La Ragione R."/>
            <person name="Hildebrand F."/>
            <person name="Pallen M.J."/>
        </authorList>
    </citation>
    <scope>NUCLEOTIDE SEQUENCE</scope>
    <source>
        <strain evidence="2">C6-149</strain>
    </source>
</reference>
<gene>
    <name evidence="2" type="ORF">IAA89_03715</name>
</gene>
<feature type="domain" description="NAD(P)-binding" evidence="1">
    <location>
        <begin position="8"/>
        <end position="188"/>
    </location>
</feature>
<evidence type="ECO:0000313" key="2">
    <source>
        <dbReference type="EMBL" id="MBO8441537.1"/>
    </source>
</evidence>
<name>A0A9D9E522_9LACO</name>
<evidence type="ECO:0000259" key="1">
    <source>
        <dbReference type="Pfam" id="PF13460"/>
    </source>
</evidence>
<reference evidence="2" key="1">
    <citation type="submission" date="2020-10" db="EMBL/GenBank/DDBJ databases">
        <authorList>
            <person name="Gilroy R."/>
        </authorList>
    </citation>
    <scope>NUCLEOTIDE SEQUENCE</scope>
    <source>
        <strain evidence="2">C6-149</strain>
    </source>
</reference>
<accession>A0A9D9E522</accession>
<dbReference type="EMBL" id="JADIMP010000060">
    <property type="protein sequence ID" value="MBO8441537.1"/>
    <property type="molecule type" value="Genomic_DNA"/>
</dbReference>
<dbReference type="InterPro" id="IPR036291">
    <property type="entry name" value="NAD(P)-bd_dom_sf"/>
</dbReference>
<dbReference type="InterPro" id="IPR016040">
    <property type="entry name" value="NAD(P)-bd_dom"/>
</dbReference>
<proteinExistence type="predicted"/>
<organism evidence="2 3">
    <name type="scientific">Candidatus Gallilactobacillus intestinavium</name>
    <dbReference type="NCBI Taxonomy" id="2840838"/>
    <lineage>
        <taxon>Bacteria</taxon>
        <taxon>Bacillati</taxon>
        <taxon>Bacillota</taxon>
        <taxon>Bacilli</taxon>
        <taxon>Lactobacillales</taxon>
        <taxon>Lactobacillaceae</taxon>
        <taxon>Lactobacillaceae incertae sedis</taxon>
        <taxon>Candidatus Gallilactobacillus</taxon>
    </lineage>
</organism>
<evidence type="ECO:0000313" key="3">
    <source>
        <dbReference type="Proteomes" id="UP000823614"/>
    </source>
</evidence>
<dbReference type="SUPFAM" id="SSF51735">
    <property type="entry name" value="NAD(P)-binding Rossmann-fold domains"/>
    <property type="match status" value="1"/>
</dbReference>
<dbReference type="AlphaFoldDB" id="A0A9D9E522"/>
<protein>
    <submittedName>
        <fullName evidence="2">SDR family oxidoreductase</fullName>
    </submittedName>
</protein>
<dbReference type="PANTHER" id="PTHR15020:SF50">
    <property type="entry name" value="UPF0659 PROTEIN YMR090W"/>
    <property type="match status" value="1"/>
</dbReference>
<sequence>MKTVFVAGATGRVGSKVVDKLLENNYRVIAGVRNPELIQTGQQLMAVHLDLHDSVAKIKQVLKNADAVICTVGSGGKDLLQTDLNGTVKLMQATELVGIKRYVQLSSAYALNQEMWDKIPALSELTDFNIAKYYSDRWLMHMSHLNYTIVQPGSLTETPGTGQIKLNPHDPGTNSIEDVADVLVSVLELPNTIKKVFMMSNGDQKISEALKLI</sequence>
<dbReference type="PANTHER" id="PTHR15020">
    <property type="entry name" value="FLAVIN REDUCTASE-RELATED"/>
    <property type="match status" value="1"/>
</dbReference>
<dbReference type="Proteomes" id="UP000823614">
    <property type="component" value="Unassembled WGS sequence"/>
</dbReference>
<dbReference type="CDD" id="cd05243">
    <property type="entry name" value="SDR_a5"/>
    <property type="match status" value="1"/>
</dbReference>